<feature type="region of interest" description="Disordered" evidence="1">
    <location>
        <begin position="366"/>
        <end position="421"/>
    </location>
</feature>
<evidence type="ECO:0000256" key="1">
    <source>
        <dbReference type="SAM" id="MobiDB-lite"/>
    </source>
</evidence>
<dbReference type="EMBL" id="LFJN01000005">
    <property type="protein sequence ID" value="KPI43549.1"/>
    <property type="molecule type" value="Genomic_DNA"/>
</dbReference>
<feature type="compositionally biased region" description="Polar residues" evidence="1">
    <location>
        <begin position="639"/>
        <end position="656"/>
    </location>
</feature>
<evidence type="ECO:0008006" key="5">
    <source>
        <dbReference type="Google" id="ProtNLM"/>
    </source>
</evidence>
<feature type="region of interest" description="Disordered" evidence="1">
    <location>
        <begin position="571"/>
        <end position="663"/>
    </location>
</feature>
<comment type="caution">
    <text evidence="3">The sequence shown here is derived from an EMBL/GenBank/DDBJ whole genome shotgun (WGS) entry which is preliminary data.</text>
</comment>
<accession>A0A0N0NQC7</accession>
<keyword evidence="2" id="KW-1133">Transmembrane helix</keyword>
<name>A0A0N0NQC7_9EURO</name>
<keyword evidence="4" id="KW-1185">Reference proteome</keyword>
<feature type="region of interest" description="Disordered" evidence="1">
    <location>
        <begin position="452"/>
        <end position="497"/>
    </location>
</feature>
<reference evidence="3 4" key="1">
    <citation type="submission" date="2015-06" db="EMBL/GenBank/DDBJ databases">
        <title>Draft genome of the ant-associated black yeast Phialophora attae CBS 131958.</title>
        <authorList>
            <person name="Moreno L.F."/>
            <person name="Stielow B.J."/>
            <person name="de Hoog S."/>
            <person name="Vicente V.A."/>
            <person name="Weiss V.A."/>
            <person name="de Vries M."/>
            <person name="Cruz L.M."/>
            <person name="Souza E.M."/>
        </authorList>
    </citation>
    <scope>NUCLEOTIDE SEQUENCE [LARGE SCALE GENOMIC DNA]</scope>
    <source>
        <strain evidence="3 4">CBS 131958</strain>
    </source>
</reference>
<protein>
    <recommendedName>
        <fullName evidence="5">Extracellular membrane protein CFEM domain-containing protein</fullName>
    </recommendedName>
</protein>
<feature type="compositionally biased region" description="Polar residues" evidence="1">
    <location>
        <begin position="572"/>
        <end position="586"/>
    </location>
</feature>
<proteinExistence type="predicted"/>
<feature type="region of interest" description="Disordered" evidence="1">
    <location>
        <begin position="516"/>
        <end position="548"/>
    </location>
</feature>
<dbReference type="OrthoDB" id="3946741at2759"/>
<feature type="transmembrane region" description="Helical" evidence="2">
    <location>
        <begin position="219"/>
        <end position="241"/>
    </location>
</feature>
<gene>
    <name evidence="3" type="ORF">AB675_7009</name>
</gene>
<dbReference type="AlphaFoldDB" id="A0A0N0NQC7"/>
<dbReference type="RefSeq" id="XP_018003512.1">
    <property type="nucleotide sequence ID" value="XM_018147343.1"/>
</dbReference>
<organism evidence="3 4">
    <name type="scientific">Cyphellophora attinorum</name>
    <dbReference type="NCBI Taxonomy" id="1664694"/>
    <lineage>
        <taxon>Eukaryota</taxon>
        <taxon>Fungi</taxon>
        <taxon>Dikarya</taxon>
        <taxon>Ascomycota</taxon>
        <taxon>Pezizomycotina</taxon>
        <taxon>Eurotiomycetes</taxon>
        <taxon>Chaetothyriomycetidae</taxon>
        <taxon>Chaetothyriales</taxon>
        <taxon>Cyphellophoraceae</taxon>
        <taxon>Cyphellophora</taxon>
    </lineage>
</organism>
<dbReference type="STRING" id="1664694.A0A0N0NQC7"/>
<feature type="compositionally biased region" description="Pro residues" evidence="1">
    <location>
        <begin position="616"/>
        <end position="625"/>
    </location>
</feature>
<dbReference type="Proteomes" id="UP000038010">
    <property type="component" value="Unassembled WGS sequence"/>
</dbReference>
<evidence type="ECO:0000256" key="2">
    <source>
        <dbReference type="SAM" id="Phobius"/>
    </source>
</evidence>
<keyword evidence="2" id="KW-0472">Membrane</keyword>
<sequence length="680" mass="71954">MKTTNKRRAQAVPDRLGIRQNQVCLPDKVIDDVPSCAYSCILQFVLKNYHDTTCAATSNLDLLCVTQTVSGQTLGEASLQCVASYCSNEVNNTVLLSAYRVCEDVDNAVPNTASVINATIRPATPQAPTVQNAVPTIQSVAPTAATNPPAQATPAATGIEAGGRSTSMVISGDGMSVTMEVMMMATPSAPTATPTMTSNGSSFVPEQTGSSQGLSMAQVAGIAAGTGVAAVIIVAVIFIFCRRRQRAKQTKTGSAKEDAIADIPDRRSRPAMSTSPNTVVSPNKRRSFWRMSIKPEAIGVAVTDKARPRGSFSSEKGMLKYMPTGNPFASPKDRLSWPEFGKELGPERYRRDSISTIFDDDLEQQPTQAGVATRARATTITWSDRPKNMPQPLQLKPGHTPSASVDSGDTGTKSNALSLTPTYDNGQFAPFNSEPPVQNSIAGALAASAATAGPNQSSRLSLEPSGVATSPKRNKLQKKSTNPFKALMSPRGPPKREVLTPTYNISAPFIAAPESNEQSLYRGEPSPLAPRPLQLNSNRPFSPSSFMPVPKGIRPSRRSSVALPSAAVIGNATDSTSSDGLASQYSLDFPVPPSRATLRDGAPSGLGLGTSRGSIPVPPLTPPSPLMKGRRGETMYESVYSTDSAGTGFGDQQLSPKSRAKVTPTMKNSVGDLFFKVEMR</sequence>
<keyword evidence="2" id="KW-0812">Transmembrane</keyword>
<evidence type="ECO:0000313" key="4">
    <source>
        <dbReference type="Proteomes" id="UP000038010"/>
    </source>
</evidence>
<feature type="compositionally biased region" description="Polar residues" evidence="1">
    <location>
        <begin position="366"/>
        <end position="382"/>
    </location>
</feature>
<feature type="compositionally biased region" description="Polar residues" evidence="1">
    <location>
        <begin position="401"/>
        <end position="421"/>
    </location>
</feature>
<dbReference type="VEuPathDB" id="FungiDB:AB675_7009"/>
<evidence type="ECO:0000313" key="3">
    <source>
        <dbReference type="EMBL" id="KPI43549.1"/>
    </source>
</evidence>
<dbReference type="GeneID" id="28739223"/>
<feature type="compositionally biased region" description="Polar residues" evidence="1">
    <location>
        <begin position="534"/>
        <end position="545"/>
    </location>
</feature>